<dbReference type="AlphaFoldDB" id="A0A8D8DXE7"/>
<evidence type="ECO:0000313" key="1">
    <source>
        <dbReference type="EMBL" id="CAG6520745.1"/>
    </source>
</evidence>
<accession>A0A8D8DXE7</accession>
<dbReference type="EMBL" id="HBUE01287340">
    <property type="protein sequence ID" value="CAG6572312.1"/>
    <property type="molecule type" value="Transcribed_RNA"/>
</dbReference>
<dbReference type="EMBL" id="HBUE01287339">
    <property type="protein sequence ID" value="CAG6572309.1"/>
    <property type="molecule type" value="Transcribed_RNA"/>
</dbReference>
<dbReference type="EMBL" id="HBUE01181723">
    <property type="protein sequence ID" value="CAG6520742.1"/>
    <property type="molecule type" value="Transcribed_RNA"/>
</dbReference>
<reference evidence="1" key="1">
    <citation type="submission" date="2021-05" db="EMBL/GenBank/DDBJ databases">
        <authorList>
            <person name="Alioto T."/>
            <person name="Alioto T."/>
            <person name="Gomez Garrido J."/>
        </authorList>
    </citation>
    <scope>NUCLEOTIDE SEQUENCE</scope>
</reference>
<dbReference type="EMBL" id="HBUE01181724">
    <property type="protein sequence ID" value="CAG6520745.1"/>
    <property type="molecule type" value="Transcribed_RNA"/>
</dbReference>
<organism evidence="1">
    <name type="scientific">Culex pipiens</name>
    <name type="common">House mosquito</name>
    <dbReference type="NCBI Taxonomy" id="7175"/>
    <lineage>
        <taxon>Eukaryota</taxon>
        <taxon>Metazoa</taxon>
        <taxon>Ecdysozoa</taxon>
        <taxon>Arthropoda</taxon>
        <taxon>Hexapoda</taxon>
        <taxon>Insecta</taxon>
        <taxon>Pterygota</taxon>
        <taxon>Neoptera</taxon>
        <taxon>Endopterygota</taxon>
        <taxon>Diptera</taxon>
        <taxon>Nematocera</taxon>
        <taxon>Culicoidea</taxon>
        <taxon>Culicidae</taxon>
        <taxon>Culicinae</taxon>
        <taxon>Culicini</taxon>
        <taxon>Culex</taxon>
        <taxon>Culex</taxon>
    </lineage>
</organism>
<dbReference type="EMBL" id="HBUE01058944">
    <property type="protein sequence ID" value="CAG6467689.1"/>
    <property type="molecule type" value="Transcribed_RNA"/>
</dbReference>
<name>A0A8D8DXE7_CULPI</name>
<protein>
    <submittedName>
        <fullName evidence="1">(northern house mosquito) hypothetical protein</fullName>
    </submittedName>
</protein>
<sequence>MKILAVTMTGPSSPRGSKRMAIVDKMKRLVSSGTLSKSGMLNWNFSVSVFGIHVRPRVFTPGSVSRLISSMLIARFSSAIPASTSCRFDAHFLSLKPPRSIISSSCFRSSIADWTSSAPVMTSSM</sequence>
<proteinExistence type="predicted"/>